<dbReference type="InterPro" id="IPR036770">
    <property type="entry name" value="Ankyrin_rpt-contain_sf"/>
</dbReference>
<reference evidence="1 2" key="1">
    <citation type="submission" date="2024-09" db="EMBL/GenBank/DDBJ databases">
        <title>Genome sequencing and assembly of Phytophthora oleae, isolate VK10A, causative agent of rot of olive drupes.</title>
        <authorList>
            <person name="Conti Taguali S."/>
            <person name="Riolo M."/>
            <person name="La Spada F."/>
            <person name="Cacciola S.O."/>
            <person name="Dionisio G."/>
        </authorList>
    </citation>
    <scope>NUCLEOTIDE SEQUENCE [LARGE SCALE GENOMIC DNA]</scope>
    <source>
        <strain evidence="1 2">VK10A</strain>
    </source>
</reference>
<keyword evidence="2" id="KW-1185">Reference proteome</keyword>
<dbReference type="Proteomes" id="UP001632037">
    <property type="component" value="Unassembled WGS sequence"/>
</dbReference>
<accession>A0ABD3FME4</accession>
<evidence type="ECO:0000313" key="1">
    <source>
        <dbReference type="EMBL" id="KAL3666184.1"/>
    </source>
</evidence>
<protein>
    <recommendedName>
        <fullName evidence="3">Ankyrin repeat protein</fullName>
    </recommendedName>
</protein>
<proteinExistence type="predicted"/>
<evidence type="ECO:0008006" key="3">
    <source>
        <dbReference type="Google" id="ProtNLM"/>
    </source>
</evidence>
<evidence type="ECO:0000313" key="2">
    <source>
        <dbReference type="Proteomes" id="UP001632037"/>
    </source>
</evidence>
<sequence>MKIAAAYGRLGIVRFLYENRSEGNIGEALYAAAMYGQNNVARYLSALVHEKEGSDALICEAAQVALKYGYTELSNMLGCQRLQS</sequence>
<dbReference type="EMBL" id="JBIMZQ010000018">
    <property type="protein sequence ID" value="KAL3666184.1"/>
    <property type="molecule type" value="Genomic_DNA"/>
</dbReference>
<dbReference type="AlphaFoldDB" id="A0ABD3FME4"/>
<organism evidence="1 2">
    <name type="scientific">Phytophthora oleae</name>
    <dbReference type="NCBI Taxonomy" id="2107226"/>
    <lineage>
        <taxon>Eukaryota</taxon>
        <taxon>Sar</taxon>
        <taxon>Stramenopiles</taxon>
        <taxon>Oomycota</taxon>
        <taxon>Peronosporomycetes</taxon>
        <taxon>Peronosporales</taxon>
        <taxon>Peronosporaceae</taxon>
        <taxon>Phytophthora</taxon>
    </lineage>
</organism>
<dbReference type="SUPFAM" id="SSF48403">
    <property type="entry name" value="Ankyrin repeat"/>
    <property type="match status" value="1"/>
</dbReference>
<comment type="caution">
    <text evidence="1">The sequence shown here is derived from an EMBL/GenBank/DDBJ whole genome shotgun (WGS) entry which is preliminary data.</text>
</comment>
<gene>
    <name evidence="1" type="ORF">V7S43_008972</name>
</gene>
<name>A0ABD3FME4_9STRA</name>